<evidence type="ECO:0000313" key="2">
    <source>
        <dbReference type="EMBL" id="MDQ0009853.1"/>
    </source>
</evidence>
<accession>A0ABT9SXY1</accession>
<keyword evidence="1" id="KW-0472">Membrane</keyword>
<comment type="caution">
    <text evidence="2">The sequence shown here is derived from an EMBL/GenBank/DDBJ whole genome shotgun (WGS) entry which is preliminary data.</text>
</comment>
<sequence>MRADADDLPAIAPENADRSLRDMLYMLSERMRHLSTRSEVRELACRVAVLEERMSHTATKAWVLGGAVAVLVATMGGFWWIVQQYLSPLLRAAG</sequence>
<reference evidence="2 3" key="1">
    <citation type="submission" date="2023-07" db="EMBL/GenBank/DDBJ databases">
        <title>Sorghum-associated microbial communities from plants grown in Nebraska, USA.</title>
        <authorList>
            <person name="Schachtman D."/>
        </authorList>
    </citation>
    <scope>NUCLEOTIDE SEQUENCE [LARGE SCALE GENOMIC DNA]</scope>
    <source>
        <strain evidence="2 3">CC60</strain>
    </source>
</reference>
<keyword evidence="1" id="KW-0812">Transmembrane</keyword>
<dbReference type="RefSeq" id="WP_306849589.1">
    <property type="nucleotide sequence ID" value="NZ_JAUSSK010000003.1"/>
</dbReference>
<evidence type="ECO:0000313" key="3">
    <source>
        <dbReference type="Proteomes" id="UP001237737"/>
    </source>
</evidence>
<dbReference type="EMBL" id="JAUSSK010000003">
    <property type="protein sequence ID" value="MDQ0009853.1"/>
    <property type="molecule type" value="Genomic_DNA"/>
</dbReference>
<dbReference type="Proteomes" id="UP001237737">
    <property type="component" value="Unassembled WGS sequence"/>
</dbReference>
<protein>
    <submittedName>
        <fullName evidence="2">Fructose-1,6-bisphosphatase/sedoheptulose 1,7-bisphosphatase-like protein</fullName>
    </submittedName>
</protein>
<feature type="transmembrane region" description="Helical" evidence="1">
    <location>
        <begin position="61"/>
        <end position="82"/>
    </location>
</feature>
<organism evidence="2 3">
    <name type="scientific">Luteibacter jiangsuensis</name>
    <dbReference type="NCBI Taxonomy" id="637577"/>
    <lineage>
        <taxon>Bacteria</taxon>
        <taxon>Pseudomonadati</taxon>
        <taxon>Pseudomonadota</taxon>
        <taxon>Gammaproteobacteria</taxon>
        <taxon>Lysobacterales</taxon>
        <taxon>Rhodanobacteraceae</taxon>
        <taxon>Luteibacter</taxon>
    </lineage>
</organism>
<name>A0ABT9SXY1_9GAMM</name>
<evidence type="ECO:0000256" key="1">
    <source>
        <dbReference type="SAM" id="Phobius"/>
    </source>
</evidence>
<keyword evidence="1" id="KW-1133">Transmembrane helix</keyword>
<keyword evidence="3" id="KW-1185">Reference proteome</keyword>
<proteinExistence type="predicted"/>
<gene>
    <name evidence="2" type="ORF">J2T07_002043</name>
</gene>